<keyword evidence="3" id="KW-1185">Reference proteome</keyword>
<dbReference type="Gene3D" id="3.10.350.10">
    <property type="entry name" value="LysM domain"/>
    <property type="match status" value="1"/>
</dbReference>
<feature type="domain" description="LysM" evidence="1">
    <location>
        <begin position="7"/>
        <end position="56"/>
    </location>
</feature>
<dbReference type="RefSeq" id="WP_344627988.1">
    <property type="nucleotide sequence ID" value="NZ_BAAALD010000131.1"/>
</dbReference>
<gene>
    <name evidence="2" type="ORF">GCM10009663_72300</name>
</gene>
<protein>
    <recommendedName>
        <fullName evidence="1">LysM domain-containing protein</fullName>
    </recommendedName>
</protein>
<proteinExistence type="predicted"/>
<dbReference type="CDD" id="cd00118">
    <property type="entry name" value="LysM"/>
    <property type="match status" value="1"/>
</dbReference>
<name>A0ABP4ERT3_9ACTN</name>
<accession>A0ABP4ERT3</accession>
<evidence type="ECO:0000259" key="1">
    <source>
        <dbReference type="PROSITE" id="PS51782"/>
    </source>
</evidence>
<dbReference type="EMBL" id="BAAALD010000131">
    <property type="protein sequence ID" value="GAA1122446.1"/>
    <property type="molecule type" value="Genomic_DNA"/>
</dbReference>
<sequence>MQAEPEPQWTVQEGEDLAGIAEAQGVSGGWQALHELNRDLIGGDPDLVVPGQVLRLPA</sequence>
<comment type="caution">
    <text evidence="2">The sequence shown here is derived from an EMBL/GenBank/DDBJ whole genome shotgun (WGS) entry which is preliminary data.</text>
</comment>
<dbReference type="Pfam" id="PF01476">
    <property type="entry name" value="LysM"/>
    <property type="match status" value="1"/>
</dbReference>
<evidence type="ECO:0000313" key="3">
    <source>
        <dbReference type="Proteomes" id="UP001499987"/>
    </source>
</evidence>
<dbReference type="InterPro" id="IPR018392">
    <property type="entry name" value="LysM"/>
</dbReference>
<reference evidence="3" key="1">
    <citation type="journal article" date="2019" name="Int. J. Syst. Evol. Microbiol.">
        <title>The Global Catalogue of Microorganisms (GCM) 10K type strain sequencing project: providing services to taxonomists for standard genome sequencing and annotation.</title>
        <authorList>
            <consortium name="The Broad Institute Genomics Platform"/>
            <consortium name="The Broad Institute Genome Sequencing Center for Infectious Disease"/>
            <person name="Wu L."/>
            <person name="Ma J."/>
        </authorList>
    </citation>
    <scope>NUCLEOTIDE SEQUENCE [LARGE SCALE GENOMIC DNA]</scope>
    <source>
        <strain evidence="3">JCM 13002</strain>
    </source>
</reference>
<dbReference type="Proteomes" id="UP001499987">
    <property type="component" value="Unassembled WGS sequence"/>
</dbReference>
<evidence type="ECO:0000313" key="2">
    <source>
        <dbReference type="EMBL" id="GAA1122446.1"/>
    </source>
</evidence>
<organism evidence="2 3">
    <name type="scientific">Kitasatospora arboriphila</name>
    <dbReference type="NCBI Taxonomy" id="258052"/>
    <lineage>
        <taxon>Bacteria</taxon>
        <taxon>Bacillati</taxon>
        <taxon>Actinomycetota</taxon>
        <taxon>Actinomycetes</taxon>
        <taxon>Kitasatosporales</taxon>
        <taxon>Streptomycetaceae</taxon>
        <taxon>Kitasatospora</taxon>
    </lineage>
</organism>
<dbReference type="SUPFAM" id="SSF54106">
    <property type="entry name" value="LysM domain"/>
    <property type="match status" value="1"/>
</dbReference>
<dbReference type="PROSITE" id="PS51782">
    <property type="entry name" value="LYSM"/>
    <property type="match status" value="1"/>
</dbReference>
<dbReference type="InterPro" id="IPR036779">
    <property type="entry name" value="LysM_dom_sf"/>
</dbReference>